<dbReference type="AlphaFoldDB" id="A0AAW9RSD8"/>
<reference evidence="3 4" key="1">
    <citation type="submission" date="2024-04" db="EMBL/GenBank/DDBJ databases">
        <title>Novel genus in family Flammeovirgaceae.</title>
        <authorList>
            <person name="Nguyen T.H."/>
            <person name="Vuong T.Q."/>
            <person name="Le H."/>
            <person name="Kim S.-G."/>
        </authorList>
    </citation>
    <scope>NUCLEOTIDE SEQUENCE [LARGE SCALE GENOMIC DNA]</scope>
    <source>
        <strain evidence="3 4">JCM 23209</strain>
    </source>
</reference>
<evidence type="ECO:0000256" key="1">
    <source>
        <dbReference type="SAM" id="Phobius"/>
    </source>
</evidence>
<feature type="signal peptide" evidence="2">
    <location>
        <begin position="1"/>
        <end position="19"/>
    </location>
</feature>
<gene>
    <name evidence="3" type="ORF">AAG747_01170</name>
</gene>
<accession>A0AAW9RSD8</accession>
<protein>
    <submittedName>
        <fullName evidence="3">Uncharacterized protein</fullName>
    </submittedName>
</protein>
<proteinExistence type="predicted"/>
<keyword evidence="1" id="KW-1133">Transmembrane helix</keyword>
<name>A0AAW9RSD8_9BACT</name>
<organism evidence="3 4">
    <name type="scientific">Rapidithrix thailandica</name>
    <dbReference type="NCBI Taxonomy" id="413964"/>
    <lineage>
        <taxon>Bacteria</taxon>
        <taxon>Pseudomonadati</taxon>
        <taxon>Bacteroidota</taxon>
        <taxon>Cytophagia</taxon>
        <taxon>Cytophagales</taxon>
        <taxon>Flammeovirgaceae</taxon>
        <taxon>Rapidithrix</taxon>
    </lineage>
</organism>
<evidence type="ECO:0000313" key="4">
    <source>
        <dbReference type="Proteomes" id="UP001403385"/>
    </source>
</evidence>
<keyword evidence="2" id="KW-0732">Signal</keyword>
<feature type="transmembrane region" description="Helical" evidence="1">
    <location>
        <begin position="124"/>
        <end position="153"/>
    </location>
</feature>
<evidence type="ECO:0000313" key="3">
    <source>
        <dbReference type="EMBL" id="MEN7546497.1"/>
    </source>
</evidence>
<comment type="caution">
    <text evidence="3">The sequence shown here is derived from an EMBL/GenBank/DDBJ whole genome shotgun (WGS) entry which is preliminary data.</text>
</comment>
<dbReference type="EMBL" id="JBDKWZ010000001">
    <property type="protein sequence ID" value="MEN7546497.1"/>
    <property type="molecule type" value="Genomic_DNA"/>
</dbReference>
<dbReference type="Proteomes" id="UP001403385">
    <property type="component" value="Unassembled WGS sequence"/>
</dbReference>
<sequence length="166" mass="18308">MKFNLLFAALLLWSAFAHATEDEDNATSPSARVELQQQSVQEENVNITPAPATSQVKEAPKSFRSALEEAIEELPAKKQEKAKRKLERMSDKKLAKIEKKIITRIEKQQSNPSFEDVVVLTGGIVAILGLITVLFSPIGGLIAIAIGLAAFFIGRYYGGDYRNVFN</sequence>
<keyword evidence="1" id="KW-0472">Membrane</keyword>
<evidence type="ECO:0000256" key="2">
    <source>
        <dbReference type="SAM" id="SignalP"/>
    </source>
</evidence>
<keyword evidence="1" id="KW-0812">Transmembrane</keyword>
<feature type="chain" id="PRO_5043891937" evidence="2">
    <location>
        <begin position="20"/>
        <end position="166"/>
    </location>
</feature>
<keyword evidence="4" id="KW-1185">Reference proteome</keyword>
<dbReference type="RefSeq" id="WP_346819283.1">
    <property type="nucleotide sequence ID" value="NZ_JBDKWZ010000001.1"/>
</dbReference>